<name>A0AAW2EE97_9HYME</name>
<organism evidence="2 3">
    <name type="scientific">Cardiocondyla obscurior</name>
    <dbReference type="NCBI Taxonomy" id="286306"/>
    <lineage>
        <taxon>Eukaryota</taxon>
        <taxon>Metazoa</taxon>
        <taxon>Ecdysozoa</taxon>
        <taxon>Arthropoda</taxon>
        <taxon>Hexapoda</taxon>
        <taxon>Insecta</taxon>
        <taxon>Pterygota</taxon>
        <taxon>Neoptera</taxon>
        <taxon>Endopterygota</taxon>
        <taxon>Hymenoptera</taxon>
        <taxon>Apocrita</taxon>
        <taxon>Aculeata</taxon>
        <taxon>Formicoidea</taxon>
        <taxon>Formicidae</taxon>
        <taxon>Myrmicinae</taxon>
        <taxon>Cardiocondyla</taxon>
    </lineage>
</organism>
<feature type="region of interest" description="Disordered" evidence="1">
    <location>
        <begin position="1"/>
        <end position="60"/>
    </location>
</feature>
<reference evidence="2 3" key="1">
    <citation type="submission" date="2023-03" db="EMBL/GenBank/DDBJ databases">
        <title>High recombination rates correlate with genetic variation in Cardiocondyla obscurior ants.</title>
        <authorList>
            <person name="Errbii M."/>
        </authorList>
    </citation>
    <scope>NUCLEOTIDE SEQUENCE [LARGE SCALE GENOMIC DNA]</scope>
    <source>
        <strain evidence="2">Alpha-2009</strain>
        <tissue evidence="2">Whole body</tissue>
    </source>
</reference>
<evidence type="ECO:0000313" key="3">
    <source>
        <dbReference type="Proteomes" id="UP001430953"/>
    </source>
</evidence>
<sequence length="237" mass="26973">MDIGNSSSKFKKFKKHRKDEERMSNYSEKGKNHPTPSISNASTLEKFRHTTPSHSPLPTLNPPAKVGLAYPVSPPLSNSSDLFYPPGKFLNYSPPLSPCTLPSRSFLETEEVNFLVENFEFLLGLDFPDPLPSPISSVEFFKEQQEPRRIVDHLLELLRRTCTPWTDPILEGVCSIGLDHFDPEEIRRQVSAASSDEHFFIHYLGAEFSYLAPIRLLDQVFPRSTARIVEIIEVELE</sequence>
<feature type="compositionally biased region" description="Basic and acidic residues" evidence="1">
    <location>
        <begin position="18"/>
        <end position="31"/>
    </location>
</feature>
<protein>
    <submittedName>
        <fullName evidence="2">Uncharacterized protein</fullName>
    </submittedName>
</protein>
<gene>
    <name evidence="2" type="ORF">PUN28_019680</name>
</gene>
<dbReference type="AlphaFoldDB" id="A0AAW2EE97"/>
<accession>A0AAW2EE97</accession>
<evidence type="ECO:0000256" key="1">
    <source>
        <dbReference type="SAM" id="MobiDB-lite"/>
    </source>
</evidence>
<comment type="caution">
    <text evidence="2">The sequence shown here is derived from an EMBL/GenBank/DDBJ whole genome shotgun (WGS) entry which is preliminary data.</text>
</comment>
<keyword evidence="3" id="KW-1185">Reference proteome</keyword>
<feature type="compositionally biased region" description="Polar residues" evidence="1">
    <location>
        <begin position="34"/>
        <end position="43"/>
    </location>
</feature>
<dbReference type="Proteomes" id="UP001430953">
    <property type="component" value="Unassembled WGS sequence"/>
</dbReference>
<proteinExistence type="predicted"/>
<evidence type="ECO:0000313" key="2">
    <source>
        <dbReference type="EMBL" id="KAL0100530.1"/>
    </source>
</evidence>
<dbReference type="EMBL" id="JADYXP020000026">
    <property type="protein sequence ID" value="KAL0100530.1"/>
    <property type="molecule type" value="Genomic_DNA"/>
</dbReference>